<feature type="compositionally biased region" description="Basic and acidic residues" evidence="1">
    <location>
        <begin position="1"/>
        <end position="23"/>
    </location>
</feature>
<dbReference type="Proteomes" id="UP000291301">
    <property type="component" value="Unassembled WGS sequence"/>
</dbReference>
<organism evidence="2 3">
    <name type="scientific">Oricola cellulosilytica</name>
    <dbReference type="NCBI Taxonomy" id="1429082"/>
    <lineage>
        <taxon>Bacteria</taxon>
        <taxon>Pseudomonadati</taxon>
        <taxon>Pseudomonadota</taxon>
        <taxon>Alphaproteobacteria</taxon>
        <taxon>Hyphomicrobiales</taxon>
        <taxon>Ahrensiaceae</taxon>
        <taxon>Oricola</taxon>
    </lineage>
</organism>
<feature type="region of interest" description="Disordered" evidence="1">
    <location>
        <begin position="1"/>
        <end position="28"/>
    </location>
</feature>
<dbReference type="RefSeq" id="WP_131566855.1">
    <property type="nucleotide sequence ID" value="NZ_JAINFK010000004.1"/>
</dbReference>
<evidence type="ECO:0000313" key="3">
    <source>
        <dbReference type="Proteomes" id="UP000291301"/>
    </source>
</evidence>
<dbReference type="OrthoDB" id="9990006at2"/>
<evidence type="ECO:0000313" key="2">
    <source>
        <dbReference type="EMBL" id="TCD15150.1"/>
    </source>
</evidence>
<accession>A0A4R0PCF9</accession>
<comment type="caution">
    <text evidence="2">The sequence shown here is derived from an EMBL/GenBank/DDBJ whole genome shotgun (WGS) entry which is preliminary data.</text>
</comment>
<evidence type="ECO:0000256" key="1">
    <source>
        <dbReference type="SAM" id="MobiDB-lite"/>
    </source>
</evidence>
<protein>
    <submittedName>
        <fullName evidence="2">Uncharacterized protein</fullName>
    </submittedName>
</protein>
<dbReference type="AlphaFoldDB" id="A0A4R0PCF9"/>
<dbReference type="EMBL" id="SJST01000002">
    <property type="protein sequence ID" value="TCD15150.1"/>
    <property type="molecule type" value="Genomic_DNA"/>
</dbReference>
<sequence>MTEAIDKSNDHGIDPGDEERFVDGPDIDQPALDDLLGAFSRAIGGDETGWGAIDSAPAALAEQRRQSQAAMKRKANDFRDCFSTPAGRRVLEQLLDQTLRAEAYPEEAQLPMEAITPLCIAHQTRCNFVRAILAAIAQADNRPQSPQAQDA</sequence>
<keyword evidence="3" id="KW-1185">Reference proteome</keyword>
<gene>
    <name evidence="2" type="ORF">E0D97_06270</name>
</gene>
<proteinExistence type="predicted"/>
<reference evidence="2 3" key="1">
    <citation type="journal article" date="2015" name="Antonie Van Leeuwenhoek">
        <title>Oricola cellulosilytica gen. nov., sp. nov., a cellulose-degrading bacterium of the family Phyllobacteriaceae isolated from surface seashore water, and emended descriptions of Mesorhizobium loti and Phyllobacterium myrsinacearum.</title>
        <authorList>
            <person name="Hameed A."/>
            <person name="Shahina M."/>
            <person name="Lai W.A."/>
            <person name="Lin S.Y."/>
            <person name="Young L.S."/>
            <person name="Liu Y.C."/>
            <person name="Hsu Y.H."/>
            <person name="Young C.C."/>
        </authorList>
    </citation>
    <scope>NUCLEOTIDE SEQUENCE [LARGE SCALE GENOMIC DNA]</scope>
    <source>
        <strain evidence="2 3">KCTC 52183</strain>
    </source>
</reference>
<name>A0A4R0PCF9_9HYPH</name>